<dbReference type="Proteomes" id="UP001234297">
    <property type="component" value="Chromosome 6"/>
</dbReference>
<protein>
    <submittedName>
        <fullName evidence="1">Uncharacterized protein</fullName>
    </submittedName>
</protein>
<comment type="caution">
    <text evidence="1">The sequence shown here is derived from an EMBL/GenBank/DDBJ whole genome shotgun (WGS) entry which is preliminary data.</text>
</comment>
<dbReference type="EMBL" id="CM056814">
    <property type="protein sequence ID" value="KAJ8626201.1"/>
    <property type="molecule type" value="Genomic_DNA"/>
</dbReference>
<keyword evidence="2" id="KW-1185">Reference proteome</keyword>
<evidence type="ECO:0000313" key="1">
    <source>
        <dbReference type="EMBL" id="KAJ8626201.1"/>
    </source>
</evidence>
<accession>A0ACC2KY50</accession>
<name>A0ACC2KY50_PERAE</name>
<gene>
    <name evidence="1" type="ORF">MRB53_019508</name>
</gene>
<proteinExistence type="predicted"/>
<reference evidence="1 2" key="1">
    <citation type="journal article" date="2022" name="Hortic Res">
        <title>A haplotype resolved chromosomal level avocado genome allows analysis of novel avocado genes.</title>
        <authorList>
            <person name="Nath O."/>
            <person name="Fletcher S.J."/>
            <person name="Hayward A."/>
            <person name="Shaw L.M."/>
            <person name="Masouleh A.K."/>
            <person name="Furtado A."/>
            <person name="Henry R.J."/>
            <person name="Mitter N."/>
        </authorList>
    </citation>
    <scope>NUCLEOTIDE SEQUENCE [LARGE SCALE GENOMIC DNA]</scope>
    <source>
        <strain evidence="2">cv. Hass</strain>
    </source>
</reference>
<sequence length="750" mass="80444">MARKAVVDELSVLSQRLIEAALRGDADCVAECLSGGGGSIDVNYIGTVSLRVKCTETVLHEEQADEVKFEYAEFKTDVTALFAAAHSGHVEITRKLLAAGAYVNQELFRGYATTAATREGHCDLLGLLLKAGSSQLACEDALLEASLCGQAKAAELLICSEMTRPDAAAHALVSATCRGFVDVVRVLIKNGVDINCTDRVLLHSAKPTLLANVNCTPLVSSIVSRQASIVKYLLEAGARMDCQIQLGAWSWDTISGEELRVGACLGEPYNEAWCAVEFYEASGHILKLLLNHQPLFLEDQHRGRTLLCHAILCRNTKAVRVLLEAGANAEFVMRTENGHKSRPLHLACRLGCLPILKQLIEHGCDVDARTETGQTALMLAAKADNADCFLQLVIAGADLGLVSILGETAVKLAKKSLFGSSVVNILSQAFITRRNVCSTNLDVFSPLHFFASTGNAELLQMILRLSTADLNKQDGSGSTPLTIAAKAGHAEAFRILVMAGADVRLKTQDGETVVSILQSQAAASDRDLFEQIVLDAILGCIVTDHSVFRALHYAARKGDLSAIVQLLKMGFPINSLDEDGYSPLMVAARDGNADACKLLLLQGGADCGLVNCQGETALSVARGSSKCKLAEGVILDHMARSHVLAGEELYKHTREGRGTPHVKAVRMLKSGMLTWGTSTRRNVACKEASAGPSMRFQKNIRKGRKDGKGVIFRVLTVTGREVHFEADCTASLELWVRGINLISKEAAAGA</sequence>
<organism evidence="1 2">
    <name type="scientific">Persea americana</name>
    <name type="common">Avocado</name>
    <dbReference type="NCBI Taxonomy" id="3435"/>
    <lineage>
        <taxon>Eukaryota</taxon>
        <taxon>Viridiplantae</taxon>
        <taxon>Streptophyta</taxon>
        <taxon>Embryophyta</taxon>
        <taxon>Tracheophyta</taxon>
        <taxon>Spermatophyta</taxon>
        <taxon>Magnoliopsida</taxon>
        <taxon>Magnoliidae</taxon>
        <taxon>Laurales</taxon>
        <taxon>Lauraceae</taxon>
        <taxon>Persea</taxon>
    </lineage>
</organism>
<evidence type="ECO:0000313" key="2">
    <source>
        <dbReference type="Proteomes" id="UP001234297"/>
    </source>
</evidence>